<gene>
    <name evidence="3" type="ORF">PLEPLA_LOCUS45882</name>
</gene>
<accession>A0A9N7ZDQ0</accession>
<dbReference type="Proteomes" id="UP001153269">
    <property type="component" value="Unassembled WGS sequence"/>
</dbReference>
<evidence type="ECO:0000313" key="4">
    <source>
        <dbReference type="Proteomes" id="UP001153269"/>
    </source>
</evidence>
<evidence type="ECO:0000259" key="2">
    <source>
        <dbReference type="PROSITE" id="PS51444"/>
    </source>
</evidence>
<reference evidence="3" key="1">
    <citation type="submission" date="2020-03" db="EMBL/GenBank/DDBJ databases">
        <authorList>
            <person name="Weist P."/>
        </authorList>
    </citation>
    <scope>NUCLEOTIDE SEQUENCE</scope>
</reference>
<dbReference type="InterPro" id="IPR015425">
    <property type="entry name" value="FH2_Formin"/>
</dbReference>
<dbReference type="EMBL" id="CADEAL010004369">
    <property type="protein sequence ID" value="CAB1458054.1"/>
    <property type="molecule type" value="Genomic_DNA"/>
</dbReference>
<dbReference type="SUPFAM" id="SSF101447">
    <property type="entry name" value="Formin homology 2 domain (FH2 domain)"/>
    <property type="match status" value="1"/>
</dbReference>
<evidence type="ECO:0000256" key="1">
    <source>
        <dbReference type="SAM" id="MobiDB-lite"/>
    </source>
</evidence>
<dbReference type="Gene3D" id="1.20.58.2220">
    <property type="entry name" value="Formin, FH2 domain"/>
    <property type="match status" value="1"/>
</dbReference>
<keyword evidence="4" id="KW-1185">Reference proteome</keyword>
<dbReference type="InterPro" id="IPR042201">
    <property type="entry name" value="FH2_Formin_sf"/>
</dbReference>
<dbReference type="PANTHER" id="PTHR46345:SF7">
    <property type="entry name" value="FH2 DOMAIN CONTAINING 3-RELATED"/>
    <property type="match status" value="1"/>
</dbReference>
<proteinExistence type="predicted"/>
<comment type="caution">
    <text evidence="3">The sequence shown here is derived from an EMBL/GenBank/DDBJ whole genome shotgun (WGS) entry which is preliminary data.</text>
</comment>
<name>A0A9N7ZDQ0_PLEPL</name>
<feature type="region of interest" description="Disordered" evidence="1">
    <location>
        <begin position="196"/>
        <end position="224"/>
    </location>
</feature>
<dbReference type="PANTHER" id="PTHR46345">
    <property type="entry name" value="INVERTED FORMIN-2"/>
    <property type="match status" value="1"/>
</dbReference>
<sequence length="254" mass="28518">MEEVKNSVAVMTKAANELLDCDDLHSVIRLVLKAGNYMNAGGYSANAIGFRMTSLLKLADTKANKPGMNLMHYVAKQAEDIDAELLTFPSQIEHIGLASRICKDELISDFEREVKKIKEVKLYSSRHPGLGQQMETFFLRANVKLDDVESSVLELISLSNAVAEYFCEDPATFKLEECCSIFHSFGKRFDTAVQENRGREEAEQKRKRKESMRISASDAPQCRVQHLSRIRESSLESALHSLLSTVPKGLDREA</sequence>
<dbReference type="PROSITE" id="PS51444">
    <property type="entry name" value="FH2"/>
    <property type="match status" value="1"/>
</dbReference>
<protein>
    <recommendedName>
        <fullName evidence="2">FH2 domain-containing protein</fullName>
    </recommendedName>
</protein>
<organism evidence="3 4">
    <name type="scientific">Pleuronectes platessa</name>
    <name type="common">European plaice</name>
    <dbReference type="NCBI Taxonomy" id="8262"/>
    <lineage>
        <taxon>Eukaryota</taxon>
        <taxon>Metazoa</taxon>
        <taxon>Chordata</taxon>
        <taxon>Craniata</taxon>
        <taxon>Vertebrata</taxon>
        <taxon>Euteleostomi</taxon>
        <taxon>Actinopterygii</taxon>
        <taxon>Neopterygii</taxon>
        <taxon>Teleostei</taxon>
        <taxon>Neoteleostei</taxon>
        <taxon>Acanthomorphata</taxon>
        <taxon>Carangaria</taxon>
        <taxon>Pleuronectiformes</taxon>
        <taxon>Pleuronectoidei</taxon>
        <taxon>Pleuronectidae</taxon>
        <taxon>Pleuronectes</taxon>
    </lineage>
</organism>
<dbReference type="AlphaFoldDB" id="A0A9N7ZDQ0"/>
<feature type="domain" description="FH2" evidence="2">
    <location>
        <begin position="1"/>
        <end position="215"/>
    </location>
</feature>
<evidence type="ECO:0000313" key="3">
    <source>
        <dbReference type="EMBL" id="CAB1458054.1"/>
    </source>
</evidence>
<dbReference type="Pfam" id="PF02181">
    <property type="entry name" value="FH2"/>
    <property type="match status" value="1"/>
</dbReference>